<evidence type="ECO:0000313" key="7">
    <source>
        <dbReference type="EMBL" id="GAQ84004.1"/>
    </source>
</evidence>
<feature type="transmembrane region" description="Helical" evidence="6">
    <location>
        <begin position="254"/>
        <end position="274"/>
    </location>
</feature>
<keyword evidence="7" id="KW-0813">Transport</keyword>
<dbReference type="GO" id="GO:0022857">
    <property type="term" value="F:transmembrane transporter activity"/>
    <property type="evidence" value="ECO:0000318"/>
    <property type="project" value="GO_Central"/>
</dbReference>
<dbReference type="AlphaFoldDB" id="A0A0U9HSI8"/>
<dbReference type="OMA" id="KCYVIAS"/>
<feature type="transmembrane region" description="Helical" evidence="6">
    <location>
        <begin position="220"/>
        <end position="242"/>
    </location>
</feature>
<feature type="transmembrane region" description="Helical" evidence="6">
    <location>
        <begin position="189"/>
        <end position="208"/>
    </location>
</feature>
<feature type="transmembrane region" description="Helical" evidence="6">
    <location>
        <begin position="286"/>
        <end position="308"/>
    </location>
</feature>
<evidence type="ECO:0000256" key="5">
    <source>
        <dbReference type="SAM" id="MobiDB-lite"/>
    </source>
</evidence>
<dbReference type="Proteomes" id="UP000054558">
    <property type="component" value="Unassembled WGS sequence"/>
</dbReference>
<keyword evidence="4 6" id="KW-0472">Membrane</keyword>
<feature type="transmembrane region" description="Helical" evidence="6">
    <location>
        <begin position="315"/>
        <end position="335"/>
    </location>
</feature>
<dbReference type="InterPro" id="IPR007271">
    <property type="entry name" value="Nuc_sug_transpt"/>
</dbReference>
<feature type="compositionally biased region" description="Basic and acidic residues" evidence="5">
    <location>
        <begin position="1"/>
        <end position="33"/>
    </location>
</feature>
<gene>
    <name evidence="7" type="ORF">KFL_001720150</name>
</gene>
<keyword evidence="3 6" id="KW-1133">Transmembrane helix</keyword>
<evidence type="ECO:0000256" key="3">
    <source>
        <dbReference type="ARBA" id="ARBA00022989"/>
    </source>
</evidence>
<evidence type="ECO:0000313" key="8">
    <source>
        <dbReference type="Proteomes" id="UP000054558"/>
    </source>
</evidence>
<keyword evidence="2 6" id="KW-0812">Transmembrane</keyword>
<reference evidence="7 8" key="1">
    <citation type="journal article" date="2014" name="Nat. Commun.">
        <title>Klebsormidium flaccidum genome reveals primary factors for plant terrestrial adaptation.</title>
        <authorList>
            <person name="Hori K."/>
            <person name="Maruyama F."/>
            <person name="Fujisawa T."/>
            <person name="Togashi T."/>
            <person name="Yamamoto N."/>
            <person name="Seo M."/>
            <person name="Sato S."/>
            <person name="Yamada T."/>
            <person name="Mori H."/>
            <person name="Tajima N."/>
            <person name="Moriyama T."/>
            <person name="Ikeuchi M."/>
            <person name="Watanabe M."/>
            <person name="Wada H."/>
            <person name="Kobayashi K."/>
            <person name="Saito M."/>
            <person name="Masuda T."/>
            <person name="Sasaki-Sekimoto Y."/>
            <person name="Mashiguchi K."/>
            <person name="Awai K."/>
            <person name="Shimojima M."/>
            <person name="Masuda S."/>
            <person name="Iwai M."/>
            <person name="Nobusawa T."/>
            <person name="Narise T."/>
            <person name="Kondo S."/>
            <person name="Saito H."/>
            <person name="Sato R."/>
            <person name="Murakawa M."/>
            <person name="Ihara Y."/>
            <person name="Oshima-Yamada Y."/>
            <person name="Ohtaka K."/>
            <person name="Satoh M."/>
            <person name="Sonobe K."/>
            <person name="Ishii M."/>
            <person name="Ohtani R."/>
            <person name="Kanamori-Sato M."/>
            <person name="Honoki R."/>
            <person name="Miyazaki D."/>
            <person name="Mochizuki H."/>
            <person name="Umetsu J."/>
            <person name="Higashi K."/>
            <person name="Shibata D."/>
            <person name="Kamiya Y."/>
            <person name="Sato N."/>
            <person name="Nakamura Y."/>
            <person name="Tabata S."/>
            <person name="Ida S."/>
            <person name="Kurokawa K."/>
            <person name="Ohta H."/>
        </authorList>
    </citation>
    <scope>NUCLEOTIDE SEQUENCE [LARGE SCALE GENOMIC DNA]</scope>
    <source>
        <strain evidence="7 8">NIES-2285</strain>
    </source>
</reference>
<protein>
    <submittedName>
        <fullName evidence="7">Nucleotide-sugar transporter family protein</fullName>
    </submittedName>
</protein>
<accession>A0A0U9HSI8</accession>
<keyword evidence="8" id="KW-1185">Reference proteome</keyword>
<dbReference type="Pfam" id="PF04142">
    <property type="entry name" value="Nuc_sug_transp"/>
    <property type="match status" value="1"/>
</dbReference>
<evidence type="ECO:0000256" key="2">
    <source>
        <dbReference type="ARBA" id="ARBA00022692"/>
    </source>
</evidence>
<dbReference type="PANTHER" id="PTHR10231">
    <property type="entry name" value="NUCLEOTIDE-SUGAR TRANSMEMBRANE TRANSPORTER"/>
    <property type="match status" value="1"/>
</dbReference>
<dbReference type="GO" id="GO:0000139">
    <property type="term" value="C:Golgi membrane"/>
    <property type="evidence" value="ECO:0000318"/>
    <property type="project" value="GO_Central"/>
</dbReference>
<evidence type="ECO:0000256" key="1">
    <source>
        <dbReference type="ARBA" id="ARBA00004141"/>
    </source>
</evidence>
<organism evidence="7 8">
    <name type="scientific">Klebsormidium nitens</name>
    <name type="common">Green alga</name>
    <name type="synonym">Ulothrix nitens</name>
    <dbReference type="NCBI Taxonomy" id="105231"/>
    <lineage>
        <taxon>Eukaryota</taxon>
        <taxon>Viridiplantae</taxon>
        <taxon>Streptophyta</taxon>
        <taxon>Klebsormidiophyceae</taxon>
        <taxon>Klebsormidiales</taxon>
        <taxon>Klebsormidiaceae</taxon>
        <taxon>Klebsormidium</taxon>
    </lineage>
</organism>
<evidence type="ECO:0000256" key="6">
    <source>
        <dbReference type="SAM" id="Phobius"/>
    </source>
</evidence>
<sequence>MRDLLPRWKDSGPDYRKVHPAPDNDLERGDPGKGDLGLPNGLGKGISLEKKERPVLITWGVRAAVIVALTVLTSSQGIFIAFSKKAGQYDYSVSTANLMVELTKCGISVVTLSRVWQVEGVTEDNRLLTSWGELLLYPIPALLYLVKNMLQYYIFIYVDPPSYQVLKNLNVITTGILFSIFLRKRLSSVQWSALLLLALGCTTAQLTSGAESVFETSLPGLLMAVLMAILSGAAGVYTELIIKRRIQRSIHVQNFYLYAFGILFNGILVAAYDAENVRKKGFFHGYTGFTVVMIVNHALSGIAVSLVMKFADNIVKVYSTSVAMLLTTLLSIPLFGFKLTVPFVLGSAVVGIATFLHSQNPYRGELARVLSPMSPPKLAKQLKS</sequence>
<feature type="transmembrane region" description="Helical" evidence="6">
    <location>
        <begin position="341"/>
        <end position="358"/>
    </location>
</feature>
<feature type="transmembrane region" description="Helical" evidence="6">
    <location>
        <begin position="134"/>
        <end position="158"/>
    </location>
</feature>
<dbReference type="STRING" id="105231.A0A0U9HSI8"/>
<dbReference type="GO" id="GO:0015165">
    <property type="term" value="F:pyrimidine nucleotide-sugar transmembrane transporter activity"/>
    <property type="evidence" value="ECO:0007669"/>
    <property type="project" value="InterPro"/>
</dbReference>
<proteinExistence type="predicted"/>
<name>A0A0U9HSI8_KLENI</name>
<dbReference type="NCBIfam" id="TIGR00803">
    <property type="entry name" value="nst"/>
    <property type="match status" value="1"/>
</dbReference>
<keyword evidence="7" id="KW-0762">Sugar transport</keyword>
<dbReference type="OrthoDB" id="408493at2759"/>
<evidence type="ECO:0000256" key="4">
    <source>
        <dbReference type="ARBA" id="ARBA00023136"/>
    </source>
</evidence>
<dbReference type="GO" id="GO:0055085">
    <property type="term" value="P:transmembrane transport"/>
    <property type="evidence" value="ECO:0000318"/>
    <property type="project" value="GO_Central"/>
</dbReference>
<feature type="transmembrane region" description="Helical" evidence="6">
    <location>
        <begin position="59"/>
        <end position="82"/>
    </location>
</feature>
<dbReference type="EMBL" id="DF237121">
    <property type="protein sequence ID" value="GAQ84004.1"/>
    <property type="molecule type" value="Genomic_DNA"/>
</dbReference>
<feature type="region of interest" description="Disordered" evidence="5">
    <location>
        <begin position="1"/>
        <end position="38"/>
    </location>
</feature>
<comment type="subcellular location">
    <subcellularLocation>
        <location evidence="1">Membrane</location>
        <topology evidence="1">Multi-pass membrane protein</topology>
    </subcellularLocation>
</comment>